<dbReference type="PANTHER" id="PTHR42085">
    <property type="entry name" value="F-BOX DOMAIN-CONTAINING PROTEIN"/>
    <property type="match status" value="1"/>
</dbReference>
<evidence type="ECO:0000313" key="2">
    <source>
        <dbReference type="Proteomes" id="UP000799777"/>
    </source>
</evidence>
<name>A0A9P4LN29_9PLEO</name>
<comment type="caution">
    <text evidence="1">The sequence shown here is derived from an EMBL/GenBank/DDBJ whole genome shotgun (WGS) entry which is preliminary data.</text>
</comment>
<sequence>MYWSSRNIDQGKSSAKTHEFNEFTLDPVDPVAEVTVTKAKNKRKRKLRKIEPFAMHTKHELEPYHHYPRVYGEVNYARKFRQQTKSFDVTPVIRVKIYRYALKFDSPLELWAESDTSNHTYWVRQDNKDHLRNILKRRLLNLSLLRTCRKVHAEASEVFYSENEFGFTGLNGTWSPTSSCGSSTFSTSSTSQCARHSVWAEVGTHGPVETSDCASSPSSSLVTTIFGHYSTNEDVWAEMKDLLDKKPDLEIDILRMGQ</sequence>
<keyword evidence="2" id="KW-1185">Reference proteome</keyword>
<organism evidence="1 2">
    <name type="scientific">Setomelanomma holmii</name>
    <dbReference type="NCBI Taxonomy" id="210430"/>
    <lineage>
        <taxon>Eukaryota</taxon>
        <taxon>Fungi</taxon>
        <taxon>Dikarya</taxon>
        <taxon>Ascomycota</taxon>
        <taxon>Pezizomycotina</taxon>
        <taxon>Dothideomycetes</taxon>
        <taxon>Pleosporomycetidae</taxon>
        <taxon>Pleosporales</taxon>
        <taxon>Pleosporineae</taxon>
        <taxon>Phaeosphaeriaceae</taxon>
        <taxon>Setomelanomma</taxon>
    </lineage>
</organism>
<proteinExistence type="predicted"/>
<gene>
    <name evidence="1" type="ORF">EK21DRAFT_112877</name>
</gene>
<dbReference type="EMBL" id="ML978200">
    <property type="protein sequence ID" value="KAF2029504.1"/>
    <property type="molecule type" value="Genomic_DNA"/>
</dbReference>
<accession>A0A9P4LN29</accession>
<dbReference type="AlphaFoldDB" id="A0A9P4LN29"/>
<dbReference type="OrthoDB" id="3799436at2759"/>
<dbReference type="InterPro" id="IPR038883">
    <property type="entry name" value="AN11006-like"/>
</dbReference>
<dbReference type="PANTHER" id="PTHR42085:SF1">
    <property type="entry name" value="F-BOX DOMAIN-CONTAINING PROTEIN"/>
    <property type="match status" value="1"/>
</dbReference>
<dbReference type="Proteomes" id="UP000799777">
    <property type="component" value="Unassembled WGS sequence"/>
</dbReference>
<evidence type="ECO:0000313" key="1">
    <source>
        <dbReference type="EMBL" id="KAF2029504.1"/>
    </source>
</evidence>
<reference evidence="1" key="1">
    <citation type="journal article" date="2020" name="Stud. Mycol.">
        <title>101 Dothideomycetes genomes: a test case for predicting lifestyles and emergence of pathogens.</title>
        <authorList>
            <person name="Haridas S."/>
            <person name="Albert R."/>
            <person name="Binder M."/>
            <person name="Bloem J."/>
            <person name="Labutti K."/>
            <person name="Salamov A."/>
            <person name="Andreopoulos B."/>
            <person name="Baker S."/>
            <person name="Barry K."/>
            <person name="Bills G."/>
            <person name="Bluhm B."/>
            <person name="Cannon C."/>
            <person name="Castanera R."/>
            <person name="Culley D."/>
            <person name="Daum C."/>
            <person name="Ezra D."/>
            <person name="Gonzalez J."/>
            <person name="Henrissat B."/>
            <person name="Kuo A."/>
            <person name="Liang C."/>
            <person name="Lipzen A."/>
            <person name="Lutzoni F."/>
            <person name="Magnuson J."/>
            <person name="Mondo S."/>
            <person name="Nolan M."/>
            <person name="Ohm R."/>
            <person name="Pangilinan J."/>
            <person name="Park H.-J."/>
            <person name="Ramirez L."/>
            <person name="Alfaro M."/>
            <person name="Sun H."/>
            <person name="Tritt A."/>
            <person name="Yoshinaga Y."/>
            <person name="Zwiers L.-H."/>
            <person name="Turgeon B."/>
            <person name="Goodwin S."/>
            <person name="Spatafora J."/>
            <person name="Crous P."/>
            <person name="Grigoriev I."/>
        </authorList>
    </citation>
    <scope>NUCLEOTIDE SEQUENCE</scope>
    <source>
        <strain evidence="1">CBS 110217</strain>
    </source>
</reference>
<protein>
    <submittedName>
        <fullName evidence="1">Uncharacterized protein</fullName>
    </submittedName>
</protein>